<gene>
    <name evidence="2" type="ORF">QYE76_035088</name>
</gene>
<organism evidence="2 3">
    <name type="scientific">Lolium multiflorum</name>
    <name type="common">Italian ryegrass</name>
    <name type="synonym">Lolium perenne subsp. multiflorum</name>
    <dbReference type="NCBI Taxonomy" id="4521"/>
    <lineage>
        <taxon>Eukaryota</taxon>
        <taxon>Viridiplantae</taxon>
        <taxon>Streptophyta</taxon>
        <taxon>Embryophyta</taxon>
        <taxon>Tracheophyta</taxon>
        <taxon>Spermatophyta</taxon>
        <taxon>Magnoliopsida</taxon>
        <taxon>Liliopsida</taxon>
        <taxon>Poales</taxon>
        <taxon>Poaceae</taxon>
        <taxon>BOP clade</taxon>
        <taxon>Pooideae</taxon>
        <taxon>Poodae</taxon>
        <taxon>Poeae</taxon>
        <taxon>Poeae Chloroplast Group 2 (Poeae type)</taxon>
        <taxon>Loliodinae</taxon>
        <taxon>Loliinae</taxon>
        <taxon>Lolium</taxon>
    </lineage>
</organism>
<proteinExistence type="predicted"/>
<dbReference type="AlphaFoldDB" id="A0AAD8QYB5"/>
<comment type="caution">
    <text evidence="2">The sequence shown here is derived from an EMBL/GenBank/DDBJ whole genome shotgun (WGS) entry which is preliminary data.</text>
</comment>
<feature type="region of interest" description="Disordered" evidence="1">
    <location>
        <begin position="1"/>
        <end position="23"/>
    </location>
</feature>
<name>A0AAD8QYB5_LOLMU</name>
<evidence type="ECO:0000256" key="1">
    <source>
        <dbReference type="SAM" id="MobiDB-lite"/>
    </source>
</evidence>
<keyword evidence="3" id="KW-1185">Reference proteome</keyword>
<evidence type="ECO:0008006" key="4">
    <source>
        <dbReference type="Google" id="ProtNLM"/>
    </source>
</evidence>
<evidence type="ECO:0000313" key="3">
    <source>
        <dbReference type="Proteomes" id="UP001231189"/>
    </source>
</evidence>
<dbReference type="EMBL" id="JAUUTY010000007">
    <property type="protein sequence ID" value="KAK1611415.1"/>
    <property type="molecule type" value="Genomic_DNA"/>
</dbReference>
<accession>A0AAD8QYB5</accession>
<sequence>MEEKAESSRSTVGGKEDVDDLLGRLNLHEEDEEGFVREDEAPDPHVKTKWLAVVKVHTMRSFSPSALYADMRSSWNPTKEVIWRKLEENLFSVQFGCLEDWDKAMNMGPWCFFNNFALLMEEYDGFQNPRTIVLNKIAVWVRVLQLLDNYIS</sequence>
<evidence type="ECO:0000313" key="2">
    <source>
        <dbReference type="EMBL" id="KAK1611415.1"/>
    </source>
</evidence>
<protein>
    <recommendedName>
        <fullName evidence="4">DUF4283 domain-containing protein</fullName>
    </recommendedName>
</protein>
<reference evidence="2" key="1">
    <citation type="submission" date="2023-07" db="EMBL/GenBank/DDBJ databases">
        <title>A chromosome-level genome assembly of Lolium multiflorum.</title>
        <authorList>
            <person name="Chen Y."/>
            <person name="Copetti D."/>
            <person name="Kolliker R."/>
            <person name="Studer B."/>
        </authorList>
    </citation>
    <scope>NUCLEOTIDE SEQUENCE</scope>
    <source>
        <strain evidence="2">02402/16</strain>
        <tissue evidence="2">Leaf</tissue>
    </source>
</reference>
<dbReference type="Proteomes" id="UP001231189">
    <property type="component" value="Unassembled WGS sequence"/>
</dbReference>